<organism evidence="1 2">
    <name type="scientific">Rhizopus microsporus</name>
    <dbReference type="NCBI Taxonomy" id="58291"/>
    <lineage>
        <taxon>Eukaryota</taxon>
        <taxon>Fungi</taxon>
        <taxon>Fungi incertae sedis</taxon>
        <taxon>Mucoromycota</taxon>
        <taxon>Mucoromycotina</taxon>
        <taxon>Mucoromycetes</taxon>
        <taxon>Mucorales</taxon>
        <taxon>Mucorineae</taxon>
        <taxon>Rhizopodaceae</taxon>
        <taxon>Rhizopus</taxon>
    </lineage>
</organism>
<feature type="non-terminal residue" evidence="1">
    <location>
        <position position="1"/>
    </location>
</feature>
<dbReference type="AlphaFoldDB" id="A0A1X0RPI4"/>
<gene>
    <name evidence="1" type="ORF">BCV71DRAFT_188254</name>
</gene>
<proteinExistence type="predicted"/>
<accession>A0A1X0RPI4</accession>
<evidence type="ECO:0000313" key="1">
    <source>
        <dbReference type="EMBL" id="ORE13935.1"/>
    </source>
</evidence>
<reference evidence="1 2" key="1">
    <citation type="journal article" date="2016" name="Proc. Natl. Acad. Sci. U.S.A.">
        <title>Lipid metabolic changes in an early divergent fungus govern the establishment of a mutualistic symbiosis with endobacteria.</title>
        <authorList>
            <person name="Lastovetsky O.A."/>
            <person name="Gaspar M.L."/>
            <person name="Mondo S.J."/>
            <person name="LaButti K.M."/>
            <person name="Sandor L."/>
            <person name="Grigoriev I.V."/>
            <person name="Henry S.A."/>
            <person name="Pawlowska T.E."/>
        </authorList>
    </citation>
    <scope>NUCLEOTIDE SEQUENCE [LARGE SCALE GENOMIC DNA]</scope>
    <source>
        <strain evidence="1 2">ATCC 11559</strain>
    </source>
</reference>
<evidence type="ECO:0000313" key="2">
    <source>
        <dbReference type="Proteomes" id="UP000242381"/>
    </source>
</evidence>
<name>A0A1X0RPI4_RHIZD</name>
<protein>
    <submittedName>
        <fullName evidence="1">Uncharacterized protein</fullName>
    </submittedName>
</protein>
<dbReference type="Proteomes" id="UP000242381">
    <property type="component" value="Unassembled WGS sequence"/>
</dbReference>
<dbReference type="EMBL" id="KV921501">
    <property type="protein sequence ID" value="ORE13935.1"/>
    <property type="molecule type" value="Genomic_DNA"/>
</dbReference>
<sequence>ILYSLLREFEYGNMERSHREAWCQSHIWSMIESCFDKLTRVEATIGESTCSDSKSRMNKNCHISAFTSAPRLKYGCKCDIVSRQYDNGHSTLLEFGGSEAKPTIEENV</sequence>